<evidence type="ECO:0000256" key="2">
    <source>
        <dbReference type="SAM" id="Phobius"/>
    </source>
</evidence>
<evidence type="ECO:0000313" key="3">
    <source>
        <dbReference type="EMBL" id="CAB3263027.1"/>
    </source>
</evidence>
<evidence type="ECO:0000256" key="1">
    <source>
        <dbReference type="SAM" id="MobiDB-lite"/>
    </source>
</evidence>
<accession>A0A6F9DHU3</accession>
<name>A0A6F9DHU3_9ASCI</name>
<keyword evidence="2" id="KW-0812">Transmembrane</keyword>
<keyword evidence="2" id="KW-1133">Transmembrane helix</keyword>
<keyword evidence="2" id="KW-0472">Membrane</keyword>
<proteinExistence type="evidence at transcript level"/>
<feature type="region of interest" description="Disordered" evidence="1">
    <location>
        <begin position="1"/>
        <end position="37"/>
    </location>
</feature>
<feature type="region of interest" description="Disordered" evidence="1">
    <location>
        <begin position="87"/>
        <end position="119"/>
    </location>
</feature>
<feature type="compositionally biased region" description="Basic and acidic residues" evidence="1">
    <location>
        <begin position="1"/>
        <end position="21"/>
    </location>
</feature>
<dbReference type="EMBL" id="LR787165">
    <property type="protein sequence ID" value="CAB3263027.1"/>
    <property type="molecule type" value="mRNA"/>
</dbReference>
<dbReference type="AlphaFoldDB" id="A0A6F9DHU3"/>
<feature type="compositionally biased region" description="Polar residues" evidence="1">
    <location>
        <begin position="98"/>
        <end position="118"/>
    </location>
</feature>
<protein>
    <submittedName>
        <fullName evidence="3">Uncharacterized protein LOC100186744</fullName>
    </submittedName>
</protein>
<sequence length="150" mass="16909">MEEPNENVRKRLAVSEEKSESEATTSHQRPKRHPVQDDKVYEGIRGHERHILFHFFTLFSISFFIGVVFIHLSLWTNANILNAASQDQSELADGAGQDPNTNPLAASSDSPPQTNTEGKSLPVLLQTTFYYTGKYFFASFNETRIFTAPS</sequence>
<reference evidence="3" key="1">
    <citation type="submission" date="2020-04" db="EMBL/GenBank/DDBJ databases">
        <authorList>
            <person name="Neveu A P."/>
        </authorList>
    </citation>
    <scope>NUCLEOTIDE SEQUENCE</scope>
    <source>
        <tissue evidence="3">Whole embryo</tissue>
    </source>
</reference>
<organism evidence="3">
    <name type="scientific">Phallusia mammillata</name>
    <dbReference type="NCBI Taxonomy" id="59560"/>
    <lineage>
        <taxon>Eukaryota</taxon>
        <taxon>Metazoa</taxon>
        <taxon>Chordata</taxon>
        <taxon>Tunicata</taxon>
        <taxon>Ascidiacea</taxon>
        <taxon>Phlebobranchia</taxon>
        <taxon>Ascidiidae</taxon>
        <taxon>Phallusia</taxon>
    </lineage>
</organism>
<gene>
    <name evidence="3" type="primary">LOC100186744-002</name>
</gene>
<feature type="transmembrane region" description="Helical" evidence="2">
    <location>
        <begin position="51"/>
        <end position="75"/>
    </location>
</feature>